<feature type="region of interest" description="Disordered" evidence="1">
    <location>
        <begin position="69"/>
        <end position="88"/>
    </location>
</feature>
<feature type="domain" description="DUF6830" evidence="2">
    <location>
        <begin position="863"/>
        <end position="916"/>
    </location>
</feature>
<reference evidence="3" key="1">
    <citation type="submission" date="2020-11" db="EMBL/GenBank/DDBJ databases">
        <authorList>
            <consortium name="DOE Joint Genome Institute"/>
            <person name="Ahrendt S."/>
            <person name="Riley R."/>
            <person name="Andreopoulos W."/>
            <person name="Labutti K."/>
            <person name="Pangilinan J."/>
            <person name="Ruiz-Duenas F.J."/>
            <person name="Barrasa J.M."/>
            <person name="Sanchez-Garcia M."/>
            <person name="Camarero S."/>
            <person name="Miyauchi S."/>
            <person name="Serrano A."/>
            <person name="Linde D."/>
            <person name="Babiker R."/>
            <person name="Drula E."/>
            <person name="Ayuso-Fernandez I."/>
            <person name="Pacheco R."/>
            <person name="Padilla G."/>
            <person name="Ferreira P."/>
            <person name="Barriuso J."/>
            <person name="Kellner H."/>
            <person name="Castanera R."/>
            <person name="Alfaro M."/>
            <person name="Ramirez L."/>
            <person name="Pisabarro A.G."/>
            <person name="Kuo A."/>
            <person name="Tritt A."/>
            <person name="Lipzen A."/>
            <person name="He G."/>
            <person name="Yan M."/>
            <person name="Ng V."/>
            <person name="Cullen D."/>
            <person name="Martin F."/>
            <person name="Rosso M.-N."/>
            <person name="Henrissat B."/>
            <person name="Hibbett D."/>
            <person name="Martinez A.T."/>
            <person name="Grigoriev I.V."/>
        </authorList>
    </citation>
    <scope>NUCLEOTIDE SEQUENCE</scope>
    <source>
        <strain evidence="3">CBS 506.95</strain>
    </source>
</reference>
<feature type="compositionally biased region" description="Pro residues" evidence="1">
    <location>
        <begin position="753"/>
        <end position="781"/>
    </location>
</feature>
<dbReference type="InterPro" id="IPR041078">
    <property type="entry name" value="Plavaka"/>
</dbReference>
<dbReference type="InterPro" id="IPR049233">
    <property type="entry name" value="DUF6830"/>
</dbReference>
<sequence>MAPSRSTQPDRSSGHSNRKSKPRRLAELSSCPSCGKSDFHGFKGLSMHLSKTPLCNTFVKNLRVAQRKEVVGGQRQNPRNMTPSPEMLPRNLDEVVEDWDMEFNDLYHFAEDTIEPQGEDVEMGEPGPGPTTQANRREEIRNRAYRVHVLSEYDNDRVVDEDLTAGKVIRMDTSLHQRWKLLFGGKDNTGKEAIPAQAEGEINPWLPFASELDYRVGRWAVKDGIGHSSMDRFLSIPGVVEKLGLSYHNIRSLHQTIDEIPERAGEWKTDLLQYKDYEELVYKVHYRDPVQAVRALWGDVELSSHIVTRPKKIFTDASKGKRVYSEMWTTKWWHRIQKLLPLGATLCPIIIATDKTNLTQFSGGLYAYPVYLTIGNLPKALRRKPSKQACVLIGYLPADSDKLKGTDLSDQNIGSRHQDLFHAAMRHILAPLIPAGKDGVNMTSGNGEVHRVYPILACYSADFPEQCLVTCSKYGTCPKCQTPAKKLSEPKVGDPRTPAWTMGIINEAKLATTTPYQFRKVCMESDVSGSVLKPFWNDFPYTNIHASITPDVLHQLYQGVIKWIIGWCTTLLTEDELNARVQALPPAFGVRHFSNGFSVLSQISGPERKEMTKILLGCLVGELSKEILTAMKAILEFVYLAQYKVHDDDTLGYMEKALRTFHSYKKYLIEENLHETLNIPKFHSMLHYVQAIKEFGTTDNYNTETFERFHIDFAKEGYRASNKRDIFPQMMAWLSRREKVSMLDNYLNARDNPLPPSHPPHLPPPPHPPSPPPLPPHPPSHPLSHHSNQPSPLLPLPPPTIANSSSSSPCSKTTIAKYPTYPNRPLTTIEKNHAAPLFSEHLKVFLNAFLTAPTSNNQALLFSTPFTKLDVWTQFRFEKTSLHDDTDDIENDTDTVKAIPISKDDSHGRFDTVIAFWNSTGEGTGTQGIRVGRVRIIFRLPPKVEIGTGYFLDPPSAWPKDHLVYIEWYQNLARDPHGVNGMYTVRKYSPTSKSHFSIISLSQIRQGCMLIPMFGKKGSWPQKEWTTSRVLDEANVFLLNNWQSIYSYQTLW</sequence>
<organism evidence="3 4">
    <name type="scientific">Crepidotus variabilis</name>
    <dbReference type="NCBI Taxonomy" id="179855"/>
    <lineage>
        <taxon>Eukaryota</taxon>
        <taxon>Fungi</taxon>
        <taxon>Dikarya</taxon>
        <taxon>Basidiomycota</taxon>
        <taxon>Agaricomycotina</taxon>
        <taxon>Agaricomycetes</taxon>
        <taxon>Agaricomycetidae</taxon>
        <taxon>Agaricales</taxon>
        <taxon>Agaricineae</taxon>
        <taxon>Crepidotaceae</taxon>
        <taxon>Crepidotus</taxon>
    </lineage>
</organism>
<dbReference type="OrthoDB" id="2576233at2759"/>
<feature type="region of interest" description="Disordered" evidence="1">
    <location>
        <begin position="118"/>
        <end position="139"/>
    </location>
</feature>
<feature type="compositionally biased region" description="Polar residues" evidence="1">
    <location>
        <begin position="74"/>
        <end position="83"/>
    </location>
</feature>
<dbReference type="Pfam" id="PF20722">
    <property type="entry name" value="DUF6830"/>
    <property type="match status" value="1"/>
</dbReference>
<evidence type="ECO:0000313" key="3">
    <source>
        <dbReference type="EMBL" id="KAF9521723.1"/>
    </source>
</evidence>
<dbReference type="EMBL" id="MU157995">
    <property type="protein sequence ID" value="KAF9521723.1"/>
    <property type="molecule type" value="Genomic_DNA"/>
</dbReference>
<name>A0A9P6E399_9AGAR</name>
<keyword evidence="4" id="KW-1185">Reference proteome</keyword>
<evidence type="ECO:0000256" key="1">
    <source>
        <dbReference type="SAM" id="MobiDB-lite"/>
    </source>
</evidence>
<evidence type="ECO:0000313" key="4">
    <source>
        <dbReference type="Proteomes" id="UP000807306"/>
    </source>
</evidence>
<dbReference type="AlphaFoldDB" id="A0A9P6E399"/>
<evidence type="ECO:0000259" key="2">
    <source>
        <dbReference type="Pfam" id="PF20722"/>
    </source>
</evidence>
<protein>
    <recommendedName>
        <fullName evidence="2">DUF6830 domain-containing protein</fullName>
    </recommendedName>
</protein>
<feature type="region of interest" description="Disordered" evidence="1">
    <location>
        <begin position="1"/>
        <end position="30"/>
    </location>
</feature>
<feature type="compositionally biased region" description="Polar residues" evidence="1">
    <location>
        <begin position="1"/>
        <end position="15"/>
    </location>
</feature>
<comment type="caution">
    <text evidence="3">The sequence shown here is derived from an EMBL/GenBank/DDBJ whole genome shotgun (WGS) entry which is preliminary data.</text>
</comment>
<accession>A0A9P6E399</accession>
<feature type="region of interest" description="Disordered" evidence="1">
    <location>
        <begin position="747"/>
        <end position="823"/>
    </location>
</feature>
<proteinExistence type="predicted"/>
<dbReference type="Pfam" id="PF18759">
    <property type="entry name" value="Plavaka"/>
    <property type="match status" value="1"/>
</dbReference>
<gene>
    <name evidence="3" type="ORF">CPB83DRAFT_801223</name>
</gene>
<dbReference type="Proteomes" id="UP000807306">
    <property type="component" value="Unassembled WGS sequence"/>
</dbReference>